<feature type="chain" id="PRO_5013367790" evidence="12">
    <location>
        <begin position="30"/>
        <end position="529"/>
    </location>
</feature>
<dbReference type="Gene3D" id="3.80.10.10">
    <property type="entry name" value="Ribonuclease Inhibitor"/>
    <property type="match status" value="1"/>
</dbReference>
<dbReference type="InterPro" id="IPR032675">
    <property type="entry name" value="LRR_dom_sf"/>
</dbReference>
<organism evidence="13 14">
    <name type="scientific">Anaeromyces robustus</name>
    <dbReference type="NCBI Taxonomy" id="1754192"/>
    <lineage>
        <taxon>Eukaryota</taxon>
        <taxon>Fungi</taxon>
        <taxon>Fungi incertae sedis</taxon>
        <taxon>Chytridiomycota</taxon>
        <taxon>Chytridiomycota incertae sedis</taxon>
        <taxon>Neocallimastigomycetes</taxon>
        <taxon>Neocallimastigales</taxon>
        <taxon>Neocallimastigaceae</taxon>
        <taxon>Anaeromyces</taxon>
    </lineage>
</organism>
<comment type="subcellular location">
    <subcellularLocation>
        <location evidence="1">Membrane</location>
        <topology evidence="1">Single-pass membrane protein</topology>
    </subcellularLocation>
</comment>
<dbReference type="PANTHER" id="PTHR47986:SF13">
    <property type="entry name" value="RECEPTOR PROTEIN KINASE TMK1-LIKE"/>
    <property type="match status" value="1"/>
</dbReference>
<keyword evidence="7 11" id="KW-0472">Membrane</keyword>
<dbReference type="STRING" id="1754192.A0A1Y1X4B2"/>
<evidence type="ECO:0000256" key="9">
    <source>
        <dbReference type="ARBA" id="ARBA00023180"/>
    </source>
</evidence>
<evidence type="ECO:0000256" key="8">
    <source>
        <dbReference type="ARBA" id="ARBA00023170"/>
    </source>
</evidence>
<dbReference type="PROSITE" id="PS51450">
    <property type="entry name" value="LRR"/>
    <property type="match status" value="1"/>
</dbReference>
<keyword evidence="2" id="KW-0433">Leucine-rich repeat</keyword>
<reference evidence="13 14" key="2">
    <citation type="submission" date="2016-08" db="EMBL/GenBank/DDBJ databases">
        <title>Pervasive Adenine N6-methylation of Active Genes in Fungi.</title>
        <authorList>
            <consortium name="DOE Joint Genome Institute"/>
            <person name="Mondo S.J."/>
            <person name="Dannebaum R.O."/>
            <person name="Kuo R.C."/>
            <person name="Labutti K."/>
            <person name="Haridas S."/>
            <person name="Kuo A."/>
            <person name="Salamov A."/>
            <person name="Ahrendt S.R."/>
            <person name="Lipzen A."/>
            <person name="Sullivan W."/>
            <person name="Andreopoulos W.B."/>
            <person name="Clum A."/>
            <person name="Lindquist E."/>
            <person name="Daum C."/>
            <person name="Ramamoorthy G.K."/>
            <person name="Gryganskyi A."/>
            <person name="Culley D."/>
            <person name="Magnuson J.K."/>
            <person name="James T.Y."/>
            <person name="O'Malley M.A."/>
            <person name="Stajich J.E."/>
            <person name="Spatafora J.W."/>
            <person name="Visel A."/>
            <person name="Grigoriev I.V."/>
        </authorList>
    </citation>
    <scope>NUCLEOTIDE SEQUENCE [LARGE SCALE GENOMIC DNA]</scope>
    <source>
        <strain evidence="13 14">S4</strain>
    </source>
</reference>
<dbReference type="SMART" id="SM00365">
    <property type="entry name" value="LRR_SD22"/>
    <property type="match status" value="2"/>
</dbReference>
<comment type="caution">
    <text evidence="13">The sequence shown here is derived from an EMBL/GenBank/DDBJ whole genome shotgun (WGS) entry which is preliminary data.</text>
</comment>
<feature type="region of interest" description="Disordered" evidence="10">
    <location>
        <begin position="492"/>
        <end position="529"/>
    </location>
</feature>
<evidence type="ECO:0000256" key="4">
    <source>
        <dbReference type="ARBA" id="ARBA00022729"/>
    </source>
</evidence>
<dbReference type="FunFam" id="3.80.10.10:FF:000383">
    <property type="entry name" value="Leucine-rich repeat receptor protein kinase EMS1"/>
    <property type="match status" value="1"/>
</dbReference>
<evidence type="ECO:0000256" key="3">
    <source>
        <dbReference type="ARBA" id="ARBA00022692"/>
    </source>
</evidence>
<dbReference type="Pfam" id="PF13855">
    <property type="entry name" value="LRR_8"/>
    <property type="match status" value="1"/>
</dbReference>
<dbReference type="AlphaFoldDB" id="A0A1Y1X4B2"/>
<keyword evidence="3 11" id="KW-0812">Transmembrane</keyword>
<dbReference type="PANTHER" id="PTHR47986">
    <property type="entry name" value="OSJNBA0070M12.3 PROTEIN"/>
    <property type="match status" value="1"/>
</dbReference>
<evidence type="ECO:0000256" key="6">
    <source>
        <dbReference type="ARBA" id="ARBA00022989"/>
    </source>
</evidence>
<dbReference type="SUPFAM" id="SSF52058">
    <property type="entry name" value="L domain-like"/>
    <property type="match status" value="1"/>
</dbReference>
<evidence type="ECO:0000313" key="13">
    <source>
        <dbReference type="EMBL" id="ORX80623.1"/>
    </source>
</evidence>
<feature type="compositionally biased region" description="Basic and acidic residues" evidence="10">
    <location>
        <begin position="492"/>
        <end position="507"/>
    </location>
</feature>
<evidence type="ECO:0000313" key="14">
    <source>
        <dbReference type="Proteomes" id="UP000193944"/>
    </source>
</evidence>
<evidence type="ECO:0000256" key="10">
    <source>
        <dbReference type="SAM" id="MobiDB-lite"/>
    </source>
</evidence>
<name>A0A1Y1X4B2_9FUNG</name>
<dbReference type="InterPro" id="IPR001611">
    <property type="entry name" value="Leu-rich_rpt"/>
</dbReference>
<evidence type="ECO:0000256" key="5">
    <source>
        <dbReference type="ARBA" id="ARBA00022737"/>
    </source>
</evidence>
<keyword evidence="4 12" id="KW-0732">Signal</keyword>
<feature type="signal peptide" evidence="12">
    <location>
        <begin position="1"/>
        <end position="29"/>
    </location>
</feature>
<protein>
    <submittedName>
        <fullName evidence="13">L domain-like protein</fullName>
    </submittedName>
</protein>
<keyword evidence="5" id="KW-0677">Repeat</keyword>
<dbReference type="EMBL" id="MCFG01000140">
    <property type="protein sequence ID" value="ORX80623.1"/>
    <property type="molecule type" value="Genomic_DNA"/>
</dbReference>
<evidence type="ECO:0000256" key="12">
    <source>
        <dbReference type="SAM" id="SignalP"/>
    </source>
</evidence>
<evidence type="ECO:0000256" key="1">
    <source>
        <dbReference type="ARBA" id="ARBA00004167"/>
    </source>
</evidence>
<keyword evidence="14" id="KW-1185">Reference proteome</keyword>
<dbReference type="Proteomes" id="UP000193944">
    <property type="component" value="Unassembled WGS sequence"/>
</dbReference>
<proteinExistence type="predicted"/>
<accession>A0A1Y1X4B2</accession>
<feature type="transmembrane region" description="Helical" evidence="11">
    <location>
        <begin position="291"/>
        <end position="312"/>
    </location>
</feature>
<dbReference type="GO" id="GO:0016020">
    <property type="term" value="C:membrane"/>
    <property type="evidence" value="ECO:0007669"/>
    <property type="project" value="UniProtKB-SubCell"/>
</dbReference>
<evidence type="ECO:0000256" key="11">
    <source>
        <dbReference type="SAM" id="Phobius"/>
    </source>
</evidence>
<evidence type="ECO:0000256" key="2">
    <source>
        <dbReference type="ARBA" id="ARBA00022614"/>
    </source>
</evidence>
<reference evidence="13 14" key="1">
    <citation type="submission" date="2016-08" db="EMBL/GenBank/DDBJ databases">
        <title>A Parts List for Fungal Cellulosomes Revealed by Comparative Genomics.</title>
        <authorList>
            <consortium name="DOE Joint Genome Institute"/>
            <person name="Haitjema C.H."/>
            <person name="Gilmore S.P."/>
            <person name="Henske J.K."/>
            <person name="Solomon K.V."/>
            <person name="De Groot R."/>
            <person name="Kuo A."/>
            <person name="Mondo S.J."/>
            <person name="Salamov A.A."/>
            <person name="Labutti K."/>
            <person name="Zhao Z."/>
            <person name="Chiniquy J."/>
            <person name="Barry K."/>
            <person name="Brewer H.M."/>
            <person name="Purvine S.O."/>
            <person name="Wright A.T."/>
            <person name="Boxma B."/>
            <person name="Van Alen T."/>
            <person name="Hackstein J.H."/>
            <person name="Baker S.E."/>
            <person name="Grigoriev I.V."/>
            <person name="O'Malley M.A."/>
        </authorList>
    </citation>
    <scope>NUCLEOTIDE SEQUENCE [LARGE SCALE GENOMIC DNA]</scope>
    <source>
        <strain evidence="13 14">S4</strain>
    </source>
</reference>
<feature type="compositionally biased region" description="Basic and acidic residues" evidence="10">
    <location>
        <begin position="519"/>
        <end position="529"/>
    </location>
</feature>
<keyword evidence="8" id="KW-0675">Receptor</keyword>
<keyword evidence="9" id="KW-0325">Glycoprotein</keyword>
<dbReference type="OrthoDB" id="676979at2759"/>
<gene>
    <name evidence="13" type="ORF">BCR32DRAFT_268769</name>
</gene>
<keyword evidence="6 11" id="KW-1133">Transmembrane helix</keyword>
<sequence length="529" mass="59499">MKSIYLNRILNYILIFVLISEQFILEISAQANECTILKDAFDTLGCDVIKNYIKNNKKENSCCNIRNSITCENVNGNNHITKLQLRGYDFGNANLEEFINQISNLPYIHFISLADDNISCSFPQNISILKNLTNLSFRNNKLIGHLPENIGELNNLKYLDLSENKISSEIPTSIGNLNNLKILNLNDNPLYGAVPYSLKDLGNLEQLQLNNTALSGYIPEFPKMNNCSYTNSNVCILKNSNSVCKIDIPECTNEDIEKANIINGSGIIKNNTEINENDIENGKCAKPTKSLLGMIFGIIIGILILSLIIFYCMHRNKEEKDPEKFRINTLERMSEISGTSSNQSDFNIPPPSHATLSNIDDGSSSIRVNSITTSPSYISGMNTSPHISAKRNRVSITNRNSLNSRNSLNLMTSPILGSDLYYIPSYMAIDQNNQEYINTYNNMMNNMNNNILPSSIPLVHYNTINNGHNTISVQNATQPVLPNRQMTVRTNDEAKRLSKEEEARIDQVKNNNNDENNDDIDKLPSYDEI</sequence>
<evidence type="ECO:0000256" key="7">
    <source>
        <dbReference type="ARBA" id="ARBA00023136"/>
    </source>
</evidence>
<dbReference type="InterPro" id="IPR052422">
    <property type="entry name" value="Auxin_Ser/Thr_Kinase"/>
</dbReference>